<accession>A0A1W6YGF0</accession>
<dbReference type="PANTHER" id="PTHR41252">
    <property type="entry name" value="BLR2505 PROTEIN"/>
    <property type="match status" value="1"/>
</dbReference>
<dbReference type="InterPro" id="IPR037401">
    <property type="entry name" value="SnoaL-like"/>
</dbReference>
<dbReference type="AlphaFoldDB" id="A0A1W6YGF0"/>
<sequence length="142" mass="16247">MTDAELLAACTKAFTGFDRNDRADLVAALADDVVFEFSDSLPYGGTYHGKKEFLAFWKHVNSEYEYFNYDARAVLHVEDYIIVPVIARAKSNAGHSMENEHCFLFRVKDGKIVYGRIYADTARGRDVLEGREPRRYPKLLLD</sequence>
<feature type="domain" description="SnoaL-like" evidence="1">
    <location>
        <begin position="13"/>
        <end position="114"/>
    </location>
</feature>
<keyword evidence="2" id="KW-0378">Hydrolase</keyword>
<evidence type="ECO:0000259" key="1">
    <source>
        <dbReference type="Pfam" id="PF12680"/>
    </source>
</evidence>
<dbReference type="GO" id="GO:0016787">
    <property type="term" value="F:hydrolase activity"/>
    <property type="evidence" value="ECO:0007669"/>
    <property type="project" value="UniProtKB-KW"/>
</dbReference>
<dbReference type="EMBL" id="CP021108">
    <property type="protein sequence ID" value="ARP80064.1"/>
    <property type="molecule type" value="Genomic_DNA"/>
</dbReference>
<reference evidence="2 3" key="1">
    <citation type="submission" date="2017-05" db="EMBL/GenBank/DDBJ databases">
        <title>Complete and WGS of Bordetella genogroups.</title>
        <authorList>
            <person name="Spilker T."/>
            <person name="LiPuma J."/>
        </authorList>
    </citation>
    <scope>NUCLEOTIDE SEQUENCE [LARGE SCALE GENOMIC DNA]</scope>
    <source>
        <strain evidence="2 3">AU19157</strain>
    </source>
</reference>
<dbReference type="KEGG" id="bgv:CAL12_03975"/>
<dbReference type="SUPFAM" id="SSF54427">
    <property type="entry name" value="NTF2-like"/>
    <property type="match status" value="1"/>
</dbReference>
<proteinExistence type="predicted"/>
<dbReference type="InterPro" id="IPR032710">
    <property type="entry name" value="NTF2-like_dom_sf"/>
</dbReference>
<dbReference type="Gene3D" id="3.10.450.50">
    <property type="match status" value="1"/>
</dbReference>
<dbReference type="Pfam" id="PF12680">
    <property type="entry name" value="SnoaL_2"/>
    <property type="match status" value="1"/>
</dbReference>
<dbReference type="STRING" id="1416806.CAL12_03975"/>
<name>A0A1W6YGF0_9BORD</name>
<dbReference type="OrthoDB" id="8451859at2"/>
<organism evidence="2 3">
    <name type="scientific">Bordetella genomosp. 8</name>
    <dbReference type="NCBI Taxonomy" id="1416806"/>
    <lineage>
        <taxon>Bacteria</taxon>
        <taxon>Pseudomonadati</taxon>
        <taxon>Pseudomonadota</taxon>
        <taxon>Betaproteobacteria</taxon>
        <taxon>Burkholderiales</taxon>
        <taxon>Alcaligenaceae</taxon>
        <taxon>Bordetella</taxon>
    </lineage>
</organism>
<protein>
    <submittedName>
        <fullName evidence="2">Limonene-1,2-epoxide hydrolase</fullName>
    </submittedName>
</protein>
<dbReference type="PANTHER" id="PTHR41252:SF1">
    <property type="entry name" value="BLR2505 PROTEIN"/>
    <property type="match status" value="1"/>
</dbReference>
<evidence type="ECO:0000313" key="2">
    <source>
        <dbReference type="EMBL" id="ARP80064.1"/>
    </source>
</evidence>
<dbReference type="Proteomes" id="UP000194151">
    <property type="component" value="Chromosome"/>
</dbReference>
<evidence type="ECO:0000313" key="3">
    <source>
        <dbReference type="Proteomes" id="UP000194151"/>
    </source>
</evidence>
<keyword evidence="3" id="KW-1185">Reference proteome</keyword>
<dbReference type="RefSeq" id="WP_086063296.1">
    <property type="nucleotide sequence ID" value="NZ_CP021108.1"/>
</dbReference>
<gene>
    <name evidence="2" type="ORF">CAL12_03975</name>
</gene>